<evidence type="ECO:0000313" key="2">
    <source>
        <dbReference type="Proteomes" id="UP000067626"/>
    </source>
</evidence>
<dbReference type="KEGG" id="ccro:CMC5_020570"/>
<sequence>MQGAHAALGDIGLVVPAVVEVLMRAREDRMRPSMVLRARWRWGQDQAASTFWIGPPLGSTGVMVPPVSVTVAAL</sequence>
<keyword evidence="2" id="KW-1185">Reference proteome</keyword>
<dbReference type="AlphaFoldDB" id="A0A0K1EAM8"/>
<dbReference type="EMBL" id="CP012159">
    <property type="protein sequence ID" value="AKT37914.1"/>
    <property type="molecule type" value="Genomic_DNA"/>
</dbReference>
<evidence type="ECO:0000313" key="1">
    <source>
        <dbReference type="EMBL" id="AKT37914.1"/>
    </source>
</evidence>
<reference evidence="1 2" key="1">
    <citation type="submission" date="2015-07" db="EMBL/GenBank/DDBJ databases">
        <title>Genome analysis of myxobacterium Chondromyces crocatus Cm c5 reveals a high potential for natural compound synthesis and the genetic basis for the loss of fruiting body formation.</title>
        <authorList>
            <person name="Zaburannyi N."/>
            <person name="Bunk B."/>
            <person name="Maier J."/>
            <person name="Overmann J."/>
            <person name="Mueller R."/>
        </authorList>
    </citation>
    <scope>NUCLEOTIDE SEQUENCE [LARGE SCALE GENOMIC DNA]</scope>
    <source>
        <strain evidence="1 2">Cm c5</strain>
    </source>
</reference>
<protein>
    <submittedName>
        <fullName evidence="1">Uncharacterized protein</fullName>
    </submittedName>
</protein>
<proteinExistence type="predicted"/>
<dbReference type="Proteomes" id="UP000067626">
    <property type="component" value="Chromosome"/>
</dbReference>
<accession>A0A0K1EAM8</accession>
<gene>
    <name evidence="1" type="ORF">CMC5_020570</name>
</gene>
<name>A0A0K1EAM8_CHOCO</name>
<organism evidence="1 2">
    <name type="scientific">Chondromyces crocatus</name>
    <dbReference type="NCBI Taxonomy" id="52"/>
    <lineage>
        <taxon>Bacteria</taxon>
        <taxon>Pseudomonadati</taxon>
        <taxon>Myxococcota</taxon>
        <taxon>Polyangia</taxon>
        <taxon>Polyangiales</taxon>
        <taxon>Polyangiaceae</taxon>
        <taxon>Chondromyces</taxon>
    </lineage>
</organism>